<evidence type="ECO:0000256" key="1">
    <source>
        <dbReference type="SAM" id="Coils"/>
    </source>
</evidence>
<dbReference type="SUPFAM" id="SSF56112">
    <property type="entry name" value="Protein kinase-like (PK-like)"/>
    <property type="match status" value="1"/>
</dbReference>
<dbReference type="EMBL" id="BEXD01000554">
    <property type="protein sequence ID" value="GBB88388.1"/>
    <property type="molecule type" value="Genomic_DNA"/>
</dbReference>
<feature type="non-terminal residue" evidence="3">
    <location>
        <position position="1"/>
    </location>
</feature>
<dbReference type="InterPro" id="IPR000719">
    <property type="entry name" value="Prot_kinase_dom"/>
</dbReference>
<feature type="domain" description="Protein kinase" evidence="2">
    <location>
        <begin position="27"/>
        <end position="285"/>
    </location>
</feature>
<dbReference type="PANTHER" id="PTHR44329">
    <property type="entry name" value="SERINE/THREONINE-PROTEIN KINASE TNNI3K-RELATED"/>
    <property type="match status" value="1"/>
</dbReference>
<protein>
    <recommendedName>
        <fullName evidence="2">Protein kinase domain-containing protein</fullName>
    </recommendedName>
</protein>
<dbReference type="GO" id="GO:0004674">
    <property type="term" value="F:protein serine/threonine kinase activity"/>
    <property type="evidence" value="ECO:0007669"/>
    <property type="project" value="TreeGrafter"/>
</dbReference>
<organism evidence="3 4">
    <name type="scientific">Rhizophagus clarus</name>
    <dbReference type="NCBI Taxonomy" id="94130"/>
    <lineage>
        <taxon>Eukaryota</taxon>
        <taxon>Fungi</taxon>
        <taxon>Fungi incertae sedis</taxon>
        <taxon>Mucoromycota</taxon>
        <taxon>Glomeromycotina</taxon>
        <taxon>Glomeromycetes</taxon>
        <taxon>Glomerales</taxon>
        <taxon>Glomeraceae</taxon>
        <taxon>Rhizophagus</taxon>
    </lineage>
</organism>
<gene>
    <name evidence="3" type="ORF">RclHR1_14970001</name>
</gene>
<dbReference type="STRING" id="94130.A0A2Z6R6P4"/>
<keyword evidence="1" id="KW-0175">Coiled coil</keyword>
<comment type="caution">
    <text evidence="3">The sequence shown here is derived from an EMBL/GenBank/DDBJ whole genome shotgun (WGS) entry which is preliminary data.</text>
</comment>
<dbReference type="GO" id="GO:0005524">
    <property type="term" value="F:ATP binding"/>
    <property type="evidence" value="ECO:0007669"/>
    <property type="project" value="InterPro"/>
</dbReference>
<dbReference type="Proteomes" id="UP000247702">
    <property type="component" value="Unassembled WGS sequence"/>
</dbReference>
<evidence type="ECO:0000313" key="4">
    <source>
        <dbReference type="Proteomes" id="UP000247702"/>
    </source>
</evidence>
<dbReference type="AlphaFoldDB" id="A0A2Z6R6P4"/>
<evidence type="ECO:0000313" key="3">
    <source>
        <dbReference type="EMBL" id="GBB88388.1"/>
    </source>
</evidence>
<reference evidence="3 4" key="1">
    <citation type="submission" date="2017-11" db="EMBL/GenBank/DDBJ databases">
        <title>The genome of Rhizophagus clarus HR1 reveals common genetic basis of auxotrophy among arbuscular mycorrhizal fungi.</title>
        <authorList>
            <person name="Kobayashi Y."/>
        </authorList>
    </citation>
    <scope>NUCLEOTIDE SEQUENCE [LARGE SCALE GENOMIC DNA]</scope>
    <source>
        <strain evidence="3 4">HR1</strain>
    </source>
</reference>
<evidence type="ECO:0000259" key="2">
    <source>
        <dbReference type="PROSITE" id="PS50011"/>
    </source>
</evidence>
<keyword evidence="4" id="KW-1185">Reference proteome</keyword>
<dbReference type="Gene3D" id="1.10.510.10">
    <property type="entry name" value="Transferase(Phosphotransferase) domain 1"/>
    <property type="match status" value="1"/>
</dbReference>
<proteinExistence type="predicted"/>
<dbReference type="InterPro" id="IPR051681">
    <property type="entry name" value="Ser/Thr_Kinases-Pseudokinases"/>
</dbReference>
<feature type="coiled-coil region" evidence="1">
    <location>
        <begin position="373"/>
        <end position="475"/>
    </location>
</feature>
<name>A0A2Z6R6P4_9GLOM</name>
<feature type="coiled-coil region" evidence="1">
    <location>
        <begin position="510"/>
        <end position="692"/>
    </location>
</feature>
<dbReference type="InterPro" id="IPR011009">
    <property type="entry name" value="Kinase-like_dom_sf"/>
</dbReference>
<sequence>LLESSGNEVIDQFISKNGLKWIPYDKFENVEYLDKGGFSTIYKATYKNIEIVLKCFNYFNIYKSDENLKKFLNEWKIIKYPYEIINIIGFTKNPNNLDYLLIMEYANKGNIRKCLTEIANTWEQKLYMLYKIIEGLNNIHKENLIHYDFHDGNILCIKYKETLYGVYISDYLGSYQNAKSYLKKGNIYGVIPFIAPEVLKGEVYTQASDIYSFSMIMWEFTSGIPPFIDRAHNLQLALSICEGERPEIIENTPRCYVDLMKKCWDEDPLKRPSASEVLDIIEKWVKLPYEKKIEDISKELKDNIMEFINVPIRYNNLITEYHPHACYISRLLDFTSEEINKILIESQRLKFFEKKEDADHEFFKLEKIAETYYRISQNKLKEKQIELDALQQKNSQFEQDIQNLRLQIKEFAEKENNNLDLANNLTKKLEQAQDQINKLNQELVDLQQKNLKFECDNQDLKLEQAIQIKESAKKESCLHTQIIQLQSEIYEKQASVSNLTEQLKQNKLISLEVKAQIDQLEKEKIDLENKLSQTKTSIQNLEEQKEQLEIKLNQSQYNYEQIEQKKIELHNMIIAGLLADQKFNTKLKAKLEKEIKQLELKLNNEKQIKEQLAQALRIKEDEISELEQALITLDNERIKKLKDKKDELIEIEKELINKLSSGENTKEVHKEKEAKEKELDELKKELLRTDVNGKNRVLHQVDKFILFKADFLTLQESTIEKLQDCHDRSLSSNNKGDKYSKDFQNIFVKHDELLRLRLKNCYDSLMNIIKKNKELEVTLKINDILKLDSFNIDRYNIFKSAINSQTRTKLNSRMMAEDIKSLRKNLNELKAELKQKSKELNDLKKAVNSS</sequence>
<feature type="coiled-coil region" evidence="1">
    <location>
        <begin position="812"/>
        <end position="850"/>
    </location>
</feature>
<accession>A0A2Z6R6P4</accession>
<dbReference type="InterPro" id="IPR001245">
    <property type="entry name" value="Ser-Thr/Tyr_kinase_cat_dom"/>
</dbReference>
<dbReference type="Pfam" id="PF07714">
    <property type="entry name" value="PK_Tyr_Ser-Thr"/>
    <property type="match status" value="1"/>
</dbReference>
<dbReference type="PROSITE" id="PS50011">
    <property type="entry name" value="PROTEIN_KINASE_DOM"/>
    <property type="match status" value="1"/>
</dbReference>